<evidence type="ECO:0000259" key="9">
    <source>
        <dbReference type="PROSITE" id="PS51352"/>
    </source>
</evidence>
<keyword evidence="4" id="KW-0201">Cytochrome c-type biogenesis</keyword>
<sequence precursor="true">MTASICSTRNGVPSQLMAYFAALIFIFAISASADAAPAIAEDVSVSASVHVAAAEGAEPEAKLVVTAHIPEGLHIYAQTQPKPFLATRISVDSSEDVRLTEEFRPVRSPIVIRHKSLKIELHEFEHEISWEAPIEISAGVDVGSLVIKGEVFAQACDADSCFPPQTYQFAAEVKLVDSAESFVFAELPPVEADQDDPQQENSQGRSTEAATAFSLDSIEAKSSTESSVSIWAILPLAFVAGFILNFMPCVLPVVGLKVLSFVSQADNDRRRIFMLNLFYSLGIISVLLVLATLAAFAGLGWGEQFSSVGFTVVLASIVFAFALSFLGVWEIMLPGFVGSIGGAAEEEGLTGAFSKGVLSTVLATPCSGPFLGSALAWAVIQPTHLTFLVFATVGLGMASPFLAIGFFPSLVKWLPKPGPWMKGFKELMGFVLIATVIFLLSFIQIPALVPTVALLAAVGMACWWYGGKSLKSSSSEWWRLATSMAIVVFGAWLSFGWLYEVSTARFDRAANRHVVDQAGQAMQVAETPVGEDIPWQPYSEELLEQSIASGKTVFVDFTADWCLTCKANESVAINQPAVADLIQREGIVAIRADKTAPSPDIDRLLRKLGNNSASIPFYAVFPEDSPTKPVTLEGIFSSPEAFVSALATRKSG</sequence>
<feature type="transmembrane region" description="Helical" evidence="7">
    <location>
        <begin position="447"/>
        <end position="465"/>
    </location>
</feature>
<keyword evidence="11" id="KW-1185">Reference proteome</keyword>
<dbReference type="STRING" id="980251.GCA_001642875_02036"/>
<dbReference type="PROSITE" id="PS51352">
    <property type="entry name" value="THIOREDOXIN_2"/>
    <property type="match status" value="1"/>
</dbReference>
<dbReference type="GO" id="GO:0005886">
    <property type="term" value="C:plasma membrane"/>
    <property type="evidence" value="ECO:0007669"/>
    <property type="project" value="UniProtKB-SubCell"/>
</dbReference>
<evidence type="ECO:0000256" key="2">
    <source>
        <dbReference type="ARBA" id="ARBA00022475"/>
    </source>
</evidence>
<dbReference type="GO" id="GO:0047134">
    <property type="term" value="F:protein-disulfide reductase [NAD(P)H] activity"/>
    <property type="evidence" value="ECO:0007669"/>
    <property type="project" value="UniProtKB-EC"/>
</dbReference>
<dbReference type="CDD" id="cd02953">
    <property type="entry name" value="DsbDgamma"/>
    <property type="match status" value="1"/>
</dbReference>
<keyword evidence="3 7" id="KW-0812">Transmembrane</keyword>
<feature type="chain" id="PRO_5023081289" evidence="8">
    <location>
        <begin position="36"/>
        <end position="652"/>
    </location>
</feature>
<name>A0A5B9P7W3_9BACT</name>
<keyword evidence="2" id="KW-1003">Cell membrane</keyword>
<proteinExistence type="predicted"/>
<dbReference type="PANTHER" id="PTHR32234:SF3">
    <property type="entry name" value="SUPPRESSION OF COPPER SENSITIVITY PROTEIN"/>
    <property type="match status" value="1"/>
</dbReference>
<evidence type="ECO:0000256" key="4">
    <source>
        <dbReference type="ARBA" id="ARBA00022748"/>
    </source>
</evidence>
<protein>
    <submittedName>
        <fullName evidence="10">Thiol:disulfide interchange protein DsbD</fullName>
        <ecNumber evidence="10">1.8.1.8</ecNumber>
    </submittedName>
</protein>
<dbReference type="InterPro" id="IPR036249">
    <property type="entry name" value="Thioredoxin-like_sf"/>
</dbReference>
<gene>
    <name evidence="10" type="primary">dsbD_1</name>
    <name evidence="10" type="ORF">MFFC18_09040</name>
</gene>
<organism evidence="10 11">
    <name type="scientific">Mariniblastus fucicola</name>
    <dbReference type="NCBI Taxonomy" id="980251"/>
    <lineage>
        <taxon>Bacteria</taxon>
        <taxon>Pseudomonadati</taxon>
        <taxon>Planctomycetota</taxon>
        <taxon>Planctomycetia</taxon>
        <taxon>Pirellulales</taxon>
        <taxon>Pirellulaceae</taxon>
        <taxon>Mariniblastus</taxon>
    </lineage>
</organism>
<evidence type="ECO:0000313" key="11">
    <source>
        <dbReference type="Proteomes" id="UP000322214"/>
    </source>
</evidence>
<evidence type="ECO:0000256" key="5">
    <source>
        <dbReference type="ARBA" id="ARBA00022989"/>
    </source>
</evidence>
<keyword evidence="8" id="KW-0732">Signal</keyword>
<dbReference type="PANTHER" id="PTHR32234">
    <property type="entry name" value="THIOL:DISULFIDE INTERCHANGE PROTEIN DSBD"/>
    <property type="match status" value="1"/>
</dbReference>
<evidence type="ECO:0000256" key="3">
    <source>
        <dbReference type="ARBA" id="ARBA00022692"/>
    </source>
</evidence>
<accession>A0A5B9P7W3</accession>
<dbReference type="KEGG" id="mff:MFFC18_09040"/>
<evidence type="ECO:0000256" key="8">
    <source>
        <dbReference type="SAM" id="SignalP"/>
    </source>
</evidence>
<feature type="transmembrane region" description="Helical" evidence="7">
    <location>
        <begin position="230"/>
        <end position="256"/>
    </location>
</feature>
<feature type="transmembrane region" description="Helical" evidence="7">
    <location>
        <begin position="307"/>
        <end position="329"/>
    </location>
</feature>
<dbReference type="InterPro" id="IPR003834">
    <property type="entry name" value="Cyt_c_assmbl_TM_dom"/>
</dbReference>
<dbReference type="AlphaFoldDB" id="A0A5B9P7W3"/>
<feature type="transmembrane region" description="Helical" evidence="7">
    <location>
        <begin position="423"/>
        <end position="441"/>
    </location>
</feature>
<keyword evidence="10" id="KW-0560">Oxidoreductase</keyword>
<dbReference type="Pfam" id="PF02683">
    <property type="entry name" value="DsbD_TM"/>
    <property type="match status" value="1"/>
</dbReference>
<keyword evidence="5 7" id="KW-1133">Transmembrane helix</keyword>
<dbReference type="EC" id="1.8.1.8" evidence="10"/>
<feature type="transmembrane region" description="Helical" evidence="7">
    <location>
        <begin position="386"/>
        <end position="411"/>
    </location>
</feature>
<reference evidence="10 11" key="1">
    <citation type="submission" date="2019-08" db="EMBL/GenBank/DDBJ databases">
        <title>Deep-cultivation of Planctomycetes and their phenomic and genomic characterization uncovers novel biology.</title>
        <authorList>
            <person name="Wiegand S."/>
            <person name="Jogler M."/>
            <person name="Boedeker C."/>
            <person name="Pinto D."/>
            <person name="Vollmers J."/>
            <person name="Rivas-Marin E."/>
            <person name="Kohn T."/>
            <person name="Peeters S.H."/>
            <person name="Heuer A."/>
            <person name="Rast P."/>
            <person name="Oberbeckmann S."/>
            <person name="Bunk B."/>
            <person name="Jeske O."/>
            <person name="Meyerdierks A."/>
            <person name="Storesund J.E."/>
            <person name="Kallscheuer N."/>
            <person name="Luecker S."/>
            <person name="Lage O.M."/>
            <person name="Pohl T."/>
            <person name="Merkel B.J."/>
            <person name="Hornburger P."/>
            <person name="Mueller R.-W."/>
            <person name="Bruemmer F."/>
            <person name="Labrenz M."/>
            <person name="Spormann A.M."/>
            <person name="Op den Camp H."/>
            <person name="Overmann J."/>
            <person name="Amann R."/>
            <person name="Jetten M.S.M."/>
            <person name="Mascher T."/>
            <person name="Medema M.H."/>
            <person name="Devos D.P."/>
            <person name="Kaster A.-K."/>
            <person name="Ovreas L."/>
            <person name="Rohde M."/>
            <person name="Galperin M.Y."/>
            <person name="Jogler C."/>
        </authorList>
    </citation>
    <scope>NUCLEOTIDE SEQUENCE [LARGE SCALE GENOMIC DNA]</scope>
    <source>
        <strain evidence="10 11">FC18</strain>
    </source>
</reference>
<dbReference type="GO" id="GO:0045454">
    <property type="term" value="P:cell redox homeostasis"/>
    <property type="evidence" value="ECO:0007669"/>
    <property type="project" value="TreeGrafter"/>
</dbReference>
<feature type="domain" description="Thioredoxin" evidence="9">
    <location>
        <begin position="515"/>
        <end position="651"/>
    </location>
</feature>
<evidence type="ECO:0000256" key="7">
    <source>
        <dbReference type="SAM" id="Phobius"/>
    </source>
</evidence>
<dbReference type="EMBL" id="CP042912">
    <property type="protein sequence ID" value="QEG21052.1"/>
    <property type="molecule type" value="Genomic_DNA"/>
</dbReference>
<comment type="subcellular location">
    <subcellularLocation>
        <location evidence="1">Cell membrane</location>
        <topology evidence="1">Multi-pass membrane protein</topology>
    </subcellularLocation>
</comment>
<feature type="transmembrane region" description="Helical" evidence="7">
    <location>
        <begin position="477"/>
        <end position="499"/>
    </location>
</feature>
<evidence type="ECO:0000313" key="10">
    <source>
        <dbReference type="EMBL" id="QEG21052.1"/>
    </source>
</evidence>
<dbReference type="GO" id="GO:0017004">
    <property type="term" value="P:cytochrome complex assembly"/>
    <property type="evidence" value="ECO:0007669"/>
    <property type="project" value="UniProtKB-KW"/>
</dbReference>
<feature type="transmembrane region" description="Helical" evidence="7">
    <location>
        <begin position="277"/>
        <end position="301"/>
    </location>
</feature>
<dbReference type="Pfam" id="PF13899">
    <property type="entry name" value="Thioredoxin_7"/>
    <property type="match status" value="1"/>
</dbReference>
<keyword evidence="6 7" id="KW-0472">Membrane</keyword>
<dbReference type="Gene3D" id="3.40.30.10">
    <property type="entry name" value="Glutaredoxin"/>
    <property type="match status" value="1"/>
</dbReference>
<dbReference type="Proteomes" id="UP000322214">
    <property type="component" value="Chromosome"/>
</dbReference>
<evidence type="ECO:0000256" key="1">
    <source>
        <dbReference type="ARBA" id="ARBA00004651"/>
    </source>
</evidence>
<dbReference type="InterPro" id="IPR013766">
    <property type="entry name" value="Thioredoxin_domain"/>
</dbReference>
<dbReference type="SUPFAM" id="SSF52833">
    <property type="entry name" value="Thioredoxin-like"/>
    <property type="match status" value="1"/>
</dbReference>
<evidence type="ECO:0000256" key="6">
    <source>
        <dbReference type="ARBA" id="ARBA00023136"/>
    </source>
</evidence>
<dbReference type="RefSeq" id="WP_162273883.1">
    <property type="nucleotide sequence ID" value="NZ_CP042912.1"/>
</dbReference>
<dbReference type="InterPro" id="IPR035671">
    <property type="entry name" value="DsbD_gamma"/>
</dbReference>
<feature type="signal peptide" evidence="8">
    <location>
        <begin position="1"/>
        <end position="35"/>
    </location>
</feature>